<dbReference type="AlphaFoldDB" id="V8CE17"/>
<keyword evidence="1" id="KW-0540">Nuclease</keyword>
<evidence type="ECO:0000259" key="4">
    <source>
        <dbReference type="PROSITE" id="PS50830"/>
    </source>
</evidence>
<feature type="domain" description="TNase-like" evidence="4">
    <location>
        <begin position="37"/>
        <end position="156"/>
    </location>
</feature>
<dbReference type="InterPro" id="IPR035437">
    <property type="entry name" value="SNase_OB-fold_sf"/>
</dbReference>
<keyword evidence="2" id="KW-0255">Endonuclease</keyword>
<dbReference type="InterPro" id="IPR016071">
    <property type="entry name" value="Staphylococal_nuclease_OB-fold"/>
</dbReference>
<proteinExistence type="predicted"/>
<dbReference type="Gene3D" id="2.40.50.90">
    <property type="match status" value="1"/>
</dbReference>
<dbReference type="PATRIC" id="fig|1357399.3.peg.1488"/>
<evidence type="ECO:0000313" key="5">
    <source>
        <dbReference type="EMBL" id="ETD25594.1"/>
    </source>
</evidence>
<dbReference type="GO" id="GO:0004519">
    <property type="term" value="F:endonuclease activity"/>
    <property type="evidence" value="ECO:0007669"/>
    <property type="project" value="UniProtKB-KW"/>
</dbReference>
<dbReference type="PANTHER" id="PTHR12302">
    <property type="entry name" value="EBNA2 BINDING PROTEIN P100"/>
    <property type="match status" value="1"/>
</dbReference>
<protein>
    <recommendedName>
        <fullName evidence="4">TNase-like domain-containing protein</fullName>
    </recommendedName>
</protein>
<evidence type="ECO:0000256" key="1">
    <source>
        <dbReference type="ARBA" id="ARBA00022722"/>
    </source>
</evidence>
<name>V8CE17_9HELI</name>
<dbReference type="GO" id="GO:0016787">
    <property type="term" value="F:hydrolase activity"/>
    <property type="evidence" value="ECO:0007669"/>
    <property type="project" value="UniProtKB-KW"/>
</dbReference>
<dbReference type="EMBL" id="AZJJ01000007">
    <property type="protein sequence ID" value="ETD25594.1"/>
    <property type="molecule type" value="Genomic_DNA"/>
</dbReference>
<dbReference type="RefSeq" id="WP_023930430.1">
    <property type="nucleotide sequence ID" value="NZ_KI669458.1"/>
</dbReference>
<keyword evidence="6" id="KW-1185">Reference proteome</keyword>
<gene>
    <name evidence="5" type="ORF">HMPREF2087_01422</name>
</gene>
<dbReference type="GO" id="GO:0003676">
    <property type="term" value="F:nucleic acid binding"/>
    <property type="evidence" value="ECO:0007669"/>
    <property type="project" value="InterPro"/>
</dbReference>
<dbReference type="eggNOG" id="COG1525">
    <property type="taxonomic scope" value="Bacteria"/>
</dbReference>
<reference evidence="5 6" key="1">
    <citation type="submission" date="2013-10" db="EMBL/GenBank/DDBJ databases">
        <title>The Genome Sequence of Helicobacter canis NCTC 12740.</title>
        <authorList>
            <consortium name="The Broad Institute Genomics Platform"/>
            <person name="Earl A."/>
            <person name="Fox J.G."/>
            <person name="Shen Z."/>
            <person name="Young S.K."/>
            <person name="Zeng Q."/>
            <person name="Gargeya S."/>
            <person name="Fitzgerald M."/>
            <person name="Abouelleil A."/>
            <person name="Alvarado L."/>
            <person name="Chapman S.B."/>
            <person name="Gainer-Dewar J."/>
            <person name="Goldberg J."/>
            <person name="Griggs A."/>
            <person name="Gujja S."/>
            <person name="Hansen M."/>
            <person name="Howarth C."/>
            <person name="Imamovic A."/>
            <person name="Ireland A."/>
            <person name="Larimer J."/>
            <person name="McCowan C."/>
            <person name="Murphy C."/>
            <person name="Pearson M."/>
            <person name="Poon T.W."/>
            <person name="Priest M."/>
            <person name="Roberts A."/>
            <person name="Saif S."/>
            <person name="Shea T."/>
            <person name="Sykes S."/>
            <person name="Wortman J."/>
            <person name="Nusbaum C."/>
            <person name="Birren B."/>
        </authorList>
    </citation>
    <scope>NUCLEOTIDE SEQUENCE [LARGE SCALE GENOMIC DNA]</scope>
    <source>
        <strain evidence="5 6">NCTC 12740</strain>
    </source>
</reference>
<evidence type="ECO:0000256" key="3">
    <source>
        <dbReference type="ARBA" id="ARBA00022801"/>
    </source>
</evidence>
<dbReference type="STRING" id="1357399.HMPREF2087_01422"/>
<dbReference type="Pfam" id="PF00565">
    <property type="entry name" value="SNase"/>
    <property type="match status" value="1"/>
</dbReference>
<keyword evidence="3" id="KW-0378">Hydrolase</keyword>
<sequence length="169" mass="18846">MIPISKKLLTLILAALLGVIGAQFSDYNLASITPNKGTIDGTIIKVYDGDTITLQAQGKKHKIRLYGLDAPEIAQSFGVKARDYLLQLCPLHSKALITIKDTDKYGRIVGIVSCNNTNVNAKLVKDGYAWAYQDYTQAYLPLEIYARVNKLGLWSEKNPIKPSDYRKQR</sequence>
<dbReference type="Proteomes" id="UP000018688">
    <property type="component" value="Unassembled WGS sequence"/>
</dbReference>
<comment type="caution">
    <text evidence="5">The sequence shown here is derived from an EMBL/GenBank/DDBJ whole genome shotgun (WGS) entry which is preliminary data.</text>
</comment>
<dbReference type="SUPFAM" id="SSF50199">
    <property type="entry name" value="Staphylococcal nuclease"/>
    <property type="match status" value="1"/>
</dbReference>
<dbReference type="InterPro" id="IPR002071">
    <property type="entry name" value="Thermonucl_AS"/>
</dbReference>
<accession>V8CE17</accession>
<dbReference type="PROSITE" id="PS50830">
    <property type="entry name" value="TNASE_3"/>
    <property type="match status" value="1"/>
</dbReference>
<dbReference type="PROSITE" id="PS01123">
    <property type="entry name" value="TNASE_1"/>
    <property type="match status" value="1"/>
</dbReference>
<evidence type="ECO:0000313" key="6">
    <source>
        <dbReference type="Proteomes" id="UP000018688"/>
    </source>
</evidence>
<dbReference type="HOGENOM" id="CLU_046484_7_1_7"/>
<organism evidence="5 6">
    <name type="scientific">Helicobacter canis NCTC 12740</name>
    <dbReference type="NCBI Taxonomy" id="1357399"/>
    <lineage>
        <taxon>Bacteria</taxon>
        <taxon>Pseudomonadati</taxon>
        <taxon>Campylobacterota</taxon>
        <taxon>Epsilonproteobacteria</taxon>
        <taxon>Campylobacterales</taxon>
        <taxon>Helicobacteraceae</taxon>
        <taxon>Helicobacter</taxon>
    </lineage>
</organism>
<evidence type="ECO:0000256" key="2">
    <source>
        <dbReference type="ARBA" id="ARBA00022759"/>
    </source>
</evidence>
<dbReference type="SMART" id="SM00318">
    <property type="entry name" value="SNc"/>
    <property type="match status" value="1"/>
</dbReference>
<dbReference type="PANTHER" id="PTHR12302:SF3">
    <property type="entry name" value="SERINE_THREONINE-PROTEIN KINASE 31"/>
    <property type="match status" value="1"/>
</dbReference>